<evidence type="ECO:0000256" key="15">
    <source>
        <dbReference type="ARBA" id="ARBA00023180"/>
    </source>
</evidence>
<organism evidence="21 22">
    <name type="scientific">Amborella trichopoda</name>
    <dbReference type="NCBI Taxonomy" id="13333"/>
    <lineage>
        <taxon>Eukaryota</taxon>
        <taxon>Viridiplantae</taxon>
        <taxon>Streptophyta</taxon>
        <taxon>Embryophyta</taxon>
        <taxon>Tracheophyta</taxon>
        <taxon>Spermatophyta</taxon>
        <taxon>Magnoliopsida</taxon>
        <taxon>Amborellales</taxon>
        <taxon>Amborellaceae</taxon>
        <taxon>Amborella</taxon>
    </lineage>
</organism>
<evidence type="ECO:0000313" key="21">
    <source>
        <dbReference type="EMBL" id="ERN16050.1"/>
    </source>
</evidence>
<evidence type="ECO:0000256" key="14">
    <source>
        <dbReference type="ARBA" id="ARBA00023170"/>
    </source>
</evidence>
<dbReference type="Gene3D" id="3.30.200.20">
    <property type="entry name" value="Phosphorylase Kinase, domain 1"/>
    <property type="match status" value="1"/>
</dbReference>
<comment type="catalytic activity">
    <reaction evidence="16">
        <text>L-threonyl-[protein] + ATP = O-phospho-L-threonyl-[protein] + ADP + H(+)</text>
        <dbReference type="Rhea" id="RHEA:46608"/>
        <dbReference type="Rhea" id="RHEA-COMP:11060"/>
        <dbReference type="Rhea" id="RHEA-COMP:11605"/>
        <dbReference type="ChEBI" id="CHEBI:15378"/>
        <dbReference type="ChEBI" id="CHEBI:30013"/>
        <dbReference type="ChEBI" id="CHEBI:30616"/>
        <dbReference type="ChEBI" id="CHEBI:61977"/>
        <dbReference type="ChEBI" id="CHEBI:456216"/>
        <dbReference type="EC" id="2.7.11.1"/>
    </reaction>
</comment>
<keyword evidence="14" id="KW-0675">Receptor</keyword>
<feature type="binding site" evidence="18">
    <location>
        <position position="99"/>
    </location>
    <ligand>
        <name>ATP</name>
        <dbReference type="ChEBI" id="CHEBI:30616"/>
    </ligand>
</feature>
<dbReference type="PROSITE" id="PS50011">
    <property type="entry name" value="PROTEIN_KINASE_DOM"/>
    <property type="match status" value="1"/>
</dbReference>
<evidence type="ECO:0000256" key="3">
    <source>
        <dbReference type="ARBA" id="ARBA00022527"/>
    </source>
</evidence>
<dbReference type="InterPro" id="IPR051343">
    <property type="entry name" value="G-type_lectin_kinases/EP1-like"/>
</dbReference>
<evidence type="ECO:0000256" key="4">
    <source>
        <dbReference type="ARBA" id="ARBA00022536"/>
    </source>
</evidence>
<evidence type="ECO:0000256" key="16">
    <source>
        <dbReference type="ARBA" id="ARBA00047899"/>
    </source>
</evidence>
<keyword evidence="7" id="KW-0732">Signal</keyword>
<keyword evidence="11 19" id="KW-1133">Transmembrane helix</keyword>
<evidence type="ECO:0000313" key="22">
    <source>
        <dbReference type="Proteomes" id="UP000017836"/>
    </source>
</evidence>
<evidence type="ECO:0000256" key="12">
    <source>
        <dbReference type="ARBA" id="ARBA00023136"/>
    </source>
</evidence>
<evidence type="ECO:0000256" key="17">
    <source>
        <dbReference type="ARBA" id="ARBA00048679"/>
    </source>
</evidence>
<dbReference type="SUPFAM" id="SSF56112">
    <property type="entry name" value="Protein kinase-like (PK-like)"/>
    <property type="match status" value="1"/>
</dbReference>
<comment type="catalytic activity">
    <reaction evidence="17">
        <text>L-seryl-[protein] + ATP = O-phospho-L-seryl-[protein] + ADP + H(+)</text>
        <dbReference type="Rhea" id="RHEA:17989"/>
        <dbReference type="Rhea" id="RHEA-COMP:9863"/>
        <dbReference type="Rhea" id="RHEA-COMP:11604"/>
        <dbReference type="ChEBI" id="CHEBI:15378"/>
        <dbReference type="ChEBI" id="CHEBI:29999"/>
        <dbReference type="ChEBI" id="CHEBI:30616"/>
        <dbReference type="ChEBI" id="CHEBI:83421"/>
        <dbReference type="ChEBI" id="CHEBI:456216"/>
        <dbReference type="EC" id="2.7.11.1"/>
    </reaction>
</comment>
<reference evidence="22" key="1">
    <citation type="journal article" date="2013" name="Science">
        <title>The Amborella genome and the evolution of flowering plants.</title>
        <authorList>
            <consortium name="Amborella Genome Project"/>
        </authorList>
    </citation>
    <scope>NUCLEOTIDE SEQUENCE [LARGE SCALE GENOMIC DNA]</scope>
</reference>
<dbReference type="InterPro" id="IPR000719">
    <property type="entry name" value="Prot_kinase_dom"/>
</dbReference>
<evidence type="ECO:0000256" key="13">
    <source>
        <dbReference type="ARBA" id="ARBA00023157"/>
    </source>
</evidence>
<dbReference type="InterPro" id="IPR001245">
    <property type="entry name" value="Ser-Thr/Tyr_kinase_cat_dom"/>
</dbReference>
<dbReference type="PROSITE" id="PS00107">
    <property type="entry name" value="PROTEIN_KINASE_ATP"/>
    <property type="match status" value="1"/>
</dbReference>
<evidence type="ECO:0000256" key="19">
    <source>
        <dbReference type="SAM" id="Phobius"/>
    </source>
</evidence>
<evidence type="ECO:0000256" key="6">
    <source>
        <dbReference type="ARBA" id="ARBA00022692"/>
    </source>
</evidence>
<proteinExistence type="predicted"/>
<evidence type="ECO:0000256" key="2">
    <source>
        <dbReference type="ARBA" id="ARBA00012513"/>
    </source>
</evidence>
<evidence type="ECO:0000256" key="8">
    <source>
        <dbReference type="ARBA" id="ARBA00022741"/>
    </source>
</evidence>
<dbReference type="Proteomes" id="UP000017836">
    <property type="component" value="Unassembled WGS sequence"/>
</dbReference>
<name>U5D1G1_AMBTC</name>
<dbReference type="InterPro" id="IPR011009">
    <property type="entry name" value="Kinase-like_dom_sf"/>
</dbReference>
<dbReference type="EMBL" id="KI392485">
    <property type="protein sequence ID" value="ERN16050.1"/>
    <property type="molecule type" value="Genomic_DNA"/>
</dbReference>
<dbReference type="GO" id="GO:0004674">
    <property type="term" value="F:protein serine/threonine kinase activity"/>
    <property type="evidence" value="ECO:0007669"/>
    <property type="project" value="UniProtKB-KW"/>
</dbReference>
<dbReference type="GO" id="GO:0016020">
    <property type="term" value="C:membrane"/>
    <property type="evidence" value="ECO:0007669"/>
    <property type="project" value="UniProtKB-SubCell"/>
</dbReference>
<keyword evidence="8 18" id="KW-0547">Nucleotide-binding</keyword>
<evidence type="ECO:0000256" key="11">
    <source>
        <dbReference type="ARBA" id="ARBA00022989"/>
    </source>
</evidence>
<evidence type="ECO:0000256" key="10">
    <source>
        <dbReference type="ARBA" id="ARBA00022840"/>
    </source>
</evidence>
<dbReference type="Pfam" id="PF07714">
    <property type="entry name" value="PK_Tyr_Ser-Thr"/>
    <property type="match status" value="1"/>
</dbReference>
<keyword evidence="22" id="KW-1185">Reference proteome</keyword>
<dbReference type="InterPro" id="IPR017441">
    <property type="entry name" value="Protein_kinase_ATP_BS"/>
</dbReference>
<keyword evidence="13" id="KW-1015">Disulfide bond</keyword>
<dbReference type="Gramene" id="ERN16050">
    <property type="protein sequence ID" value="ERN16050"/>
    <property type="gene ID" value="AMTR_s00030p00116420"/>
</dbReference>
<keyword evidence="10 18" id="KW-0067">ATP-binding</keyword>
<evidence type="ECO:0000259" key="20">
    <source>
        <dbReference type="PROSITE" id="PS50011"/>
    </source>
</evidence>
<dbReference type="HOGENOM" id="CLU_1596734_0_0_1"/>
<keyword evidence="3" id="KW-0723">Serine/threonine-protein kinase</keyword>
<evidence type="ECO:0000256" key="1">
    <source>
        <dbReference type="ARBA" id="ARBA00004479"/>
    </source>
</evidence>
<gene>
    <name evidence="21" type="ORF">AMTR_s00030p00116420</name>
</gene>
<dbReference type="GO" id="GO:0005524">
    <property type="term" value="F:ATP binding"/>
    <property type="evidence" value="ECO:0007669"/>
    <property type="project" value="UniProtKB-UniRule"/>
</dbReference>
<dbReference type="AlphaFoldDB" id="U5D1G1"/>
<keyword evidence="9" id="KW-0418">Kinase</keyword>
<accession>U5D1G1</accession>
<keyword evidence="4" id="KW-0245">EGF-like domain</keyword>
<evidence type="ECO:0000256" key="18">
    <source>
        <dbReference type="PROSITE-ProRule" id="PRU10141"/>
    </source>
</evidence>
<dbReference type="FunFam" id="3.30.200.20:FF:000059">
    <property type="entry name" value="S-receptor-like serine/threonine-protein kinase"/>
    <property type="match status" value="1"/>
</dbReference>
<feature type="domain" description="Protein kinase" evidence="20">
    <location>
        <begin position="70"/>
        <end position="167"/>
    </location>
</feature>
<sequence length="167" mass="18773">MERGLDGPFNKWFPISLALGSGLVLSLALSGFLAYQSRMGWYYRFSSNHSLKNQVNLISFAYGELYEATRGFAEALGKGSFGTVFKGILCNDAEVAVKKLEKREEAGETEFRTEVNVIGRTHHKNLVQLLGFCDEGSHRLLVYEFMRMDLLQSSYSTKKADPIGRTE</sequence>
<dbReference type="EC" id="2.7.11.1" evidence="2"/>
<keyword evidence="5" id="KW-0808">Transferase</keyword>
<keyword evidence="15" id="KW-0325">Glycoprotein</keyword>
<dbReference type="PANTHER" id="PTHR47976">
    <property type="entry name" value="G-TYPE LECTIN S-RECEPTOR-LIKE SERINE/THREONINE-PROTEIN KINASE SD2-5"/>
    <property type="match status" value="1"/>
</dbReference>
<evidence type="ECO:0000256" key="7">
    <source>
        <dbReference type="ARBA" id="ARBA00022729"/>
    </source>
</evidence>
<feature type="transmembrane region" description="Helical" evidence="19">
    <location>
        <begin position="12"/>
        <end position="35"/>
    </location>
</feature>
<dbReference type="PANTHER" id="PTHR47976:SF27">
    <property type="entry name" value="RECEPTOR-LIKE SERINE_THREONINE-PROTEIN KINASE"/>
    <property type="match status" value="1"/>
</dbReference>
<evidence type="ECO:0000256" key="5">
    <source>
        <dbReference type="ARBA" id="ARBA00022679"/>
    </source>
</evidence>
<protein>
    <recommendedName>
        <fullName evidence="2">non-specific serine/threonine protein kinase</fullName>
        <ecNumber evidence="2">2.7.11.1</ecNumber>
    </recommendedName>
</protein>
<evidence type="ECO:0000256" key="9">
    <source>
        <dbReference type="ARBA" id="ARBA00022777"/>
    </source>
</evidence>
<keyword evidence="6 19" id="KW-0812">Transmembrane</keyword>
<keyword evidence="12 19" id="KW-0472">Membrane</keyword>
<comment type="subcellular location">
    <subcellularLocation>
        <location evidence="1">Membrane</location>
        <topology evidence="1">Single-pass type I membrane protein</topology>
    </subcellularLocation>
</comment>